<protein>
    <submittedName>
        <fullName evidence="1">Uncharacterized protein</fullName>
    </submittedName>
</protein>
<keyword evidence="2" id="KW-1185">Reference proteome</keyword>
<dbReference type="EMBL" id="CAOQHR010000001">
    <property type="protein sequence ID" value="CAI6271032.1"/>
    <property type="molecule type" value="Genomic_DNA"/>
</dbReference>
<reference evidence="1" key="1">
    <citation type="submission" date="2023-01" db="EMBL/GenBank/DDBJ databases">
        <authorList>
            <person name="Van Ghelder C."/>
            <person name="Rancurel C."/>
        </authorList>
    </citation>
    <scope>NUCLEOTIDE SEQUENCE</scope>
    <source>
        <strain evidence="1">CNCM I-4278</strain>
    </source>
</reference>
<gene>
    <name evidence="1" type="ORF">PDIGIT_LOCUS1723</name>
</gene>
<sequence length="74" mass="8653">MGSTKNVTPQAHAFPYKFYSFRVTMLTFPREGEIVHAVQRVRMVSSKFALASLHHLHKQQLRLFLSPLILKCRR</sequence>
<comment type="caution">
    <text evidence="1">The sequence shown here is derived from an EMBL/GenBank/DDBJ whole genome shotgun (WGS) entry which is preliminary data.</text>
</comment>
<evidence type="ECO:0000313" key="2">
    <source>
        <dbReference type="Proteomes" id="UP001152607"/>
    </source>
</evidence>
<name>A0A9W4XQ96_9PLEO</name>
<organism evidence="1 2">
    <name type="scientific">Periconia digitata</name>
    <dbReference type="NCBI Taxonomy" id="1303443"/>
    <lineage>
        <taxon>Eukaryota</taxon>
        <taxon>Fungi</taxon>
        <taxon>Dikarya</taxon>
        <taxon>Ascomycota</taxon>
        <taxon>Pezizomycotina</taxon>
        <taxon>Dothideomycetes</taxon>
        <taxon>Pleosporomycetidae</taxon>
        <taxon>Pleosporales</taxon>
        <taxon>Massarineae</taxon>
        <taxon>Periconiaceae</taxon>
        <taxon>Periconia</taxon>
    </lineage>
</organism>
<dbReference type="Proteomes" id="UP001152607">
    <property type="component" value="Unassembled WGS sequence"/>
</dbReference>
<evidence type="ECO:0000313" key="1">
    <source>
        <dbReference type="EMBL" id="CAI6271032.1"/>
    </source>
</evidence>
<dbReference type="AlphaFoldDB" id="A0A9W4XQ96"/>
<accession>A0A9W4XQ96</accession>
<proteinExistence type="predicted"/>